<dbReference type="PANTHER" id="PTHR22761">
    <property type="entry name" value="CHARGED MULTIVESICULAR BODY PROTEIN"/>
    <property type="match status" value="1"/>
</dbReference>
<gene>
    <name evidence="4" type="ORF">MUK42_14986</name>
</gene>
<keyword evidence="2" id="KW-0175">Coiled coil</keyword>
<feature type="compositionally biased region" description="Polar residues" evidence="3">
    <location>
        <begin position="337"/>
        <end position="352"/>
    </location>
</feature>
<name>A0A9E7I815_9LILI</name>
<dbReference type="Pfam" id="PF03357">
    <property type="entry name" value="Snf7"/>
    <property type="match status" value="1"/>
</dbReference>
<evidence type="ECO:0000256" key="2">
    <source>
        <dbReference type="ARBA" id="ARBA00023054"/>
    </source>
</evidence>
<accession>A0A9E7I815</accession>
<feature type="region of interest" description="Disordered" evidence="3">
    <location>
        <begin position="206"/>
        <end position="242"/>
    </location>
</feature>
<keyword evidence="5" id="KW-1185">Reference proteome</keyword>
<feature type="compositionally biased region" description="Basic and acidic residues" evidence="3">
    <location>
        <begin position="297"/>
        <end position="324"/>
    </location>
</feature>
<dbReference type="EMBL" id="CP097511">
    <property type="protein sequence ID" value="URE47700.1"/>
    <property type="molecule type" value="Genomic_DNA"/>
</dbReference>
<evidence type="ECO:0000313" key="4">
    <source>
        <dbReference type="EMBL" id="URE47700.1"/>
    </source>
</evidence>
<protein>
    <submittedName>
        <fullName evidence="4">Charged multivesicular body protein</fullName>
    </submittedName>
</protein>
<dbReference type="GO" id="GO:0005771">
    <property type="term" value="C:multivesicular body"/>
    <property type="evidence" value="ECO:0007669"/>
    <property type="project" value="TreeGrafter"/>
</dbReference>
<evidence type="ECO:0000256" key="3">
    <source>
        <dbReference type="SAM" id="MobiDB-lite"/>
    </source>
</evidence>
<feature type="region of interest" description="Disordered" evidence="3">
    <location>
        <begin position="289"/>
        <end position="324"/>
    </location>
</feature>
<dbReference type="Gene3D" id="6.10.250.1710">
    <property type="match status" value="1"/>
</dbReference>
<dbReference type="Proteomes" id="UP001055439">
    <property type="component" value="Chromosome 9"/>
</dbReference>
<proteinExistence type="inferred from homology"/>
<sequence length="386" mass="41995">MLHDQTFNLDQVAFATKGIKDAEQTISAPKSANKELKGMMKIVNSSDVDSMQDKMMDLSTEILESSGRSYDVANDIDEEELVGGMLDALESDMGAEMESDAIPSYLQPDTETDLDAKLNLLQLQQAMLRQCPTERGSTYIHHLLITEDELGLPAVPQSFYTQLKEYCSQNGKAHTHDNHNVLHIYRTYIMGIWTYIYSSIAFKKDKENPTVTSPSGPTAPPPPPPVEDGGKQTGPSRSPMIPLEIRQPGAEAVVAASPEIPCGRPALVPRLMGLEDLPALTVAVTPEATGAAAGSGEVRRGPQDPEADHRGHPLGGDPREGGLLLRREGRSNRTAWMQGTSAAASSRVPSESSTRHRRLVIGQKRSPIGRHQPTLLTGCRNVRYVA</sequence>
<dbReference type="GO" id="GO:0032511">
    <property type="term" value="P:late endosome to vacuole transport via multivesicular body sorting pathway"/>
    <property type="evidence" value="ECO:0007669"/>
    <property type="project" value="TreeGrafter"/>
</dbReference>
<dbReference type="InterPro" id="IPR005024">
    <property type="entry name" value="Snf7_fam"/>
</dbReference>
<dbReference type="AlphaFoldDB" id="A0A9E7I815"/>
<evidence type="ECO:0000313" key="5">
    <source>
        <dbReference type="Proteomes" id="UP001055439"/>
    </source>
</evidence>
<feature type="compositionally biased region" description="Pro residues" evidence="3">
    <location>
        <begin position="217"/>
        <end position="226"/>
    </location>
</feature>
<dbReference type="GO" id="GO:0006900">
    <property type="term" value="P:vesicle budding from membrane"/>
    <property type="evidence" value="ECO:0007669"/>
    <property type="project" value="TreeGrafter"/>
</dbReference>
<evidence type="ECO:0000256" key="1">
    <source>
        <dbReference type="ARBA" id="ARBA00006190"/>
    </source>
</evidence>
<dbReference type="OrthoDB" id="1721888at2759"/>
<feature type="region of interest" description="Disordered" evidence="3">
    <location>
        <begin position="337"/>
        <end position="356"/>
    </location>
</feature>
<reference evidence="4" key="1">
    <citation type="submission" date="2022-05" db="EMBL/GenBank/DDBJ databases">
        <title>The Musa troglodytarum L. genome provides insights into the mechanism of non-climacteric behaviour and enrichment of carotenoids.</title>
        <authorList>
            <person name="Wang J."/>
        </authorList>
    </citation>
    <scope>NUCLEOTIDE SEQUENCE</scope>
    <source>
        <tissue evidence="4">Leaf</tissue>
    </source>
</reference>
<comment type="similarity">
    <text evidence="1">Belongs to the SNF7 family.</text>
</comment>
<dbReference type="PANTHER" id="PTHR22761:SF12">
    <property type="entry name" value="CHARGED MULTIVESICULAR BODY PROTEIN 5"/>
    <property type="match status" value="1"/>
</dbReference>
<organism evidence="4 5">
    <name type="scientific">Musa troglodytarum</name>
    <name type="common">fe'i banana</name>
    <dbReference type="NCBI Taxonomy" id="320322"/>
    <lineage>
        <taxon>Eukaryota</taxon>
        <taxon>Viridiplantae</taxon>
        <taxon>Streptophyta</taxon>
        <taxon>Embryophyta</taxon>
        <taxon>Tracheophyta</taxon>
        <taxon>Spermatophyta</taxon>
        <taxon>Magnoliopsida</taxon>
        <taxon>Liliopsida</taxon>
        <taxon>Zingiberales</taxon>
        <taxon>Musaceae</taxon>
        <taxon>Musa</taxon>
    </lineage>
</organism>